<feature type="coiled-coil region" evidence="2">
    <location>
        <begin position="594"/>
        <end position="621"/>
    </location>
</feature>
<dbReference type="eggNOG" id="KOG0804">
    <property type="taxonomic scope" value="Eukaryota"/>
</dbReference>
<dbReference type="GO" id="GO:0061630">
    <property type="term" value="F:ubiquitin protein ligase activity"/>
    <property type="evidence" value="ECO:0007669"/>
    <property type="project" value="TreeGrafter"/>
</dbReference>
<keyword evidence="1" id="KW-0863">Zinc-finger</keyword>
<dbReference type="Gene3D" id="3.30.40.10">
    <property type="entry name" value="Zinc/RING finger domain, C3HC4 (zinc finger)"/>
    <property type="match status" value="1"/>
</dbReference>
<feature type="domain" description="UBP-type" evidence="4">
    <location>
        <begin position="300"/>
        <end position="419"/>
    </location>
</feature>
<dbReference type="InterPro" id="IPR013083">
    <property type="entry name" value="Znf_RING/FYVE/PHD"/>
</dbReference>
<keyword evidence="2" id="KW-0175">Coiled coil</keyword>
<feature type="region of interest" description="Disordered" evidence="3">
    <location>
        <begin position="630"/>
        <end position="656"/>
    </location>
</feature>
<dbReference type="Proteomes" id="UP000266841">
    <property type="component" value="Unassembled WGS sequence"/>
</dbReference>
<reference evidence="5 6" key="1">
    <citation type="journal article" date="2012" name="Genome Biol.">
        <title>Genome and low-iron response of an oceanic diatom adapted to chronic iron limitation.</title>
        <authorList>
            <person name="Lommer M."/>
            <person name="Specht M."/>
            <person name="Roy A.S."/>
            <person name="Kraemer L."/>
            <person name="Andreson R."/>
            <person name="Gutowska M.A."/>
            <person name="Wolf J."/>
            <person name="Bergner S.V."/>
            <person name="Schilhabel M.B."/>
            <person name="Klostermeier U.C."/>
            <person name="Beiko R.G."/>
            <person name="Rosenstiel P."/>
            <person name="Hippler M."/>
            <person name="Laroche J."/>
        </authorList>
    </citation>
    <scope>NUCLEOTIDE SEQUENCE [LARGE SCALE GENOMIC DNA]</scope>
    <source>
        <strain evidence="5 6">CCMP1005</strain>
    </source>
</reference>
<dbReference type="GO" id="GO:0007265">
    <property type="term" value="P:Ras protein signal transduction"/>
    <property type="evidence" value="ECO:0007669"/>
    <property type="project" value="TreeGrafter"/>
</dbReference>
<comment type="caution">
    <text evidence="5">The sequence shown here is derived from an EMBL/GenBank/DDBJ whole genome shotgun (WGS) entry which is preliminary data.</text>
</comment>
<evidence type="ECO:0000313" key="6">
    <source>
        <dbReference type="Proteomes" id="UP000266841"/>
    </source>
</evidence>
<evidence type="ECO:0000256" key="1">
    <source>
        <dbReference type="PROSITE-ProRule" id="PRU00502"/>
    </source>
</evidence>
<dbReference type="PROSITE" id="PS50271">
    <property type="entry name" value="ZF_UBP"/>
    <property type="match status" value="1"/>
</dbReference>
<evidence type="ECO:0000256" key="3">
    <source>
        <dbReference type="SAM" id="MobiDB-lite"/>
    </source>
</evidence>
<evidence type="ECO:0000313" key="5">
    <source>
        <dbReference type="EMBL" id="EJK75934.1"/>
    </source>
</evidence>
<keyword evidence="6" id="KW-1185">Reference proteome</keyword>
<keyword evidence="1" id="KW-0479">Metal-binding</keyword>
<dbReference type="SUPFAM" id="SSF57850">
    <property type="entry name" value="RING/U-box"/>
    <property type="match status" value="1"/>
</dbReference>
<accession>K0TFU6</accession>
<dbReference type="GO" id="GO:0008270">
    <property type="term" value="F:zinc ion binding"/>
    <property type="evidence" value="ECO:0007669"/>
    <property type="project" value="UniProtKB-KW"/>
</dbReference>
<name>K0TFU6_THAOC</name>
<protein>
    <recommendedName>
        <fullName evidence="4">UBP-type domain-containing protein</fullName>
    </recommendedName>
</protein>
<dbReference type="OMA" id="HPYSLEL"/>
<dbReference type="EMBL" id="AGNL01002645">
    <property type="protein sequence ID" value="EJK75934.1"/>
    <property type="molecule type" value="Genomic_DNA"/>
</dbReference>
<feature type="coiled-coil region" evidence="2">
    <location>
        <begin position="494"/>
        <end position="561"/>
    </location>
</feature>
<evidence type="ECO:0000259" key="4">
    <source>
        <dbReference type="PROSITE" id="PS50271"/>
    </source>
</evidence>
<dbReference type="InterPro" id="IPR001607">
    <property type="entry name" value="Znf_UBP"/>
</dbReference>
<dbReference type="GO" id="GO:0005737">
    <property type="term" value="C:cytoplasm"/>
    <property type="evidence" value="ECO:0007669"/>
    <property type="project" value="TreeGrafter"/>
</dbReference>
<dbReference type="SMART" id="SM00290">
    <property type="entry name" value="ZnF_UBP"/>
    <property type="match status" value="1"/>
</dbReference>
<feature type="compositionally biased region" description="Basic residues" evidence="3">
    <location>
        <begin position="643"/>
        <end position="656"/>
    </location>
</feature>
<sequence length="656" mass="73097">MQMAAPPENSSPLSVFHLACEPGARGDWGENRSLNFSDKRPFEFRCATSIKLYRCRNLEMACSTSTTLAAESTKHEESGLADCCERFSVAANGRGAKAKLRLAVFVPPSLTRKFIEDVISDETNADMTTKNLDDAEWELRKSIHSCLLSDQTSSQLRVCEVISSYGALDTDFPADVVLMAVLENKKAKTNNHTISEFCNLLNHETFSGAPWAVIKAFPVSSVRVYNSTTADTDEKLRGLAELPCCPVCLDLIDPINLDLPGLEDGRKCSQWCRLGGFSLDNADASSLHYCVNESKFAPWPAPSHCAACQVINGNTKPIESSTSLELSPPRNSSLAGLLSTNKCHQCEITSTLWVCLTCGYVGCGRYTKKHAAQHFKERAHPYSLELATGRIWDYSNGKFVHRTDLFDCPVFSLRWGFGSAPESYASQTSSLSAQSQYRGDIRGSANKDSLTGSYDVDANASSCSRRIGHRPPSKLTEEPKKSIMISEEYEVLLQSALEDQAQHYESKILHLQAELVSNRLDQQRKITDIESREIQKLQDDIQLAESELRTLSDTLIEAQTTEASHRSASQKLLREQTISKELLEKIRHDTRQEHETCKLRMEDLEGQIEDLTANLRVMAQLQQNEELSQGQILGTVGGEQPTRKQRGKKNRRGKKR</sequence>
<dbReference type="PANTHER" id="PTHR24007">
    <property type="entry name" value="BRCA1-ASSOCIATED PROTEIN"/>
    <property type="match status" value="1"/>
</dbReference>
<dbReference type="Pfam" id="PF02148">
    <property type="entry name" value="zf-UBP"/>
    <property type="match status" value="1"/>
</dbReference>
<organism evidence="5 6">
    <name type="scientific">Thalassiosira oceanica</name>
    <name type="common">Marine diatom</name>
    <dbReference type="NCBI Taxonomy" id="159749"/>
    <lineage>
        <taxon>Eukaryota</taxon>
        <taxon>Sar</taxon>
        <taxon>Stramenopiles</taxon>
        <taxon>Ochrophyta</taxon>
        <taxon>Bacillariophyta</taxon>
        <taxon>Coscinodiscophyceae</taxon>
        <taxon>Thalassiosirophycidae</taxon>
        <taxon>Thalassiosirales</taxon>
        <taxon>Thalassiosiraceae</taxon>
        <taxon>Thalassiosira</taxon>
    </lineage>
</organism>
<dbReference type="AlphaFoldDB" id="K0TFU6"/>
<gene>
    <name evidence="5" type="ORF">THAOC_02327</name>
</gene>
<dbReference type="OrthoDB" id="273556at2759"/>
<keyword evidence="1" id="KW-0862">Zinc</keyword>
<dbReference type="PANTHER" id="PTHR24007:SF7">
    <property type="entry name" value="BRCA1-ASSOCIATED PROTEIN"/>
    <property type="match status" value="1"/>
</dbReference>
<evidence type="ECO:0000256" key="2">
    <source>
        <dbReference type="SAM" id="Coils"/>
    </source>
</evidence>
<dbReference type="GO" id="GO:0016567">
    <property type="term" value="P:protein ubiquitination"/>
    <property type="evidence" value="ECO:0007669"/>
    <property type="project" value="TreeGrafter"/>
</dbReference>
<proteinExistence type="predicted"/>